<evidence type="ECO:0000256" key="1">
    <source>
        <dbReference type="SAM" id="Phobius"/>
    </source>
</evidence>
<dbReference type="SUPFAM" id="SSF50630">
    <property type="entry name" value="Acid proteases"/>
    <property type="match status" value="1"/>
</dbReference>
<accession>A0ABQ5US04</accession>
<dbReference type="NCBIfam" id="TIGR02281">
    <property type="entry name" value="clan_AA_DTGA"/>
    <property type="match status" value="1"/>
</dbReference>
<keyword evidence="1" id="KW-1133">Transmembrane helix</keyword>
<sequence>MLFIGMALIVAVALAFLISADVGSLIGLQQDQFGQLVVMVAVLVLVAGGSFGRRIRFNEMLSGAILWVGIFALAIFGYSFRTELEQYGSRFLSELNPGSAYVSEAGDTVRFRRSMGGSFIVAGEVNGGDVRFIFDTGATSVVLTVDDAKRAGVNIEQLRYNVPVQTANGEARAAFTRLETIKVGNIERRNIDAFVAERGRLETSLLGMTFLETLTSYTVTKDALELRD</sequence>
<dbReference type="InterPro" id="IPR034122">
    <property type="entry name" value="Retropepsin-like_bacterial"/>
</dbReference>
<keyword evidence="1" id="KW-0472">Membrane</keyword>
<keyword evidence="3" id="KW-1185">Reference proteome</keyword>
<proteinExistence type="predicted"/>
<dbReference type="Gene3D" id="2.40.70.10">
    <property type="entry name" value="Acid Proteases"/>
    <property type="match status" value="1"/>
</dbReference>
<reference evidence="2" key="2">
    <citation type="submission" date="2023-01" db="EMBL/GenBank/DDBJ databases">
        <title>Draft genome sequence of Maritalea porphyrae strain NBRC 107169.</title>
        <authorList>
            <person name="Sun Q."/>
            <person name="Mori K."/>
        </authorList>
    </citation>
    <scope>NUCLEOTIDE SEQUENCE</scope>
    <source>
        <strain evidence="2">NBRC 107169</strain>
    </source>
</reference>
<dbReference type="InterPro" id="IPR011969">
    <property type="entry name" value="Clan_AA_Asp_peptidase_C"/>
</dbReference>
<organism evidence="2 3">
    <name type="scientific">Maritalea porphyrae</name>
    <dbReference type="NCBI Taxonomy" id="880732"/>
    <lineage>
        <taxon>Bacteria</taxon>
        <taxon>Pseudomonadati</taxon>
        <taxon>Pseudomonadota</taxon>
        <taxon>Alphaproteobacteria</taxon>
        <taxon>Hyphomicrobiales</taxon>
        <taxon>Devosiaceae</taxon>
        <taxon>Maritalea</taxon>
    </lineage>
</organism>
<dbReference type="CDD" id="cd05483">
    <property type="entry name" value="retropepsin_like_bacteria"/>
    <property type="match status" value="1"/>
</dbReference>
<name>A0ABQ5US04_9HYPH</name>
<dbReference type="Proteomes" id="UP001161405">
    <property type="component" value="Unassembled WGS sequence"/>
</dbReference>
<keyword evidence="1" id="KW-0812">Transmembrane</keyword>
<dbReference type="InterPro" id="IPR021109">
    <property type="entry name" value="Peptidase_aspartic_dom_sf"/>
</dbReference>
<evidence type="ECO:0000313" key="3">
    <source>
        <dbReference type="Proteomes" id="UP001161405"/>
    </source>
</evidence>
<feature type="transmembrane region" description="Helical" evidence="1">
    <location>
        <begin position="64"/>
        <end position="80"/>
    </location>
</feature>
<dbReference type="Pfam" id="PF13975">
    <property type="entry name" value="gag-asp_proteas"/>
    <property type="match status" value="1"/>
</dbReference>
<comment type="caution">
    <text evidence="2">The sequence shown here is derived from an EMBL/GenBank/DDBJ whole genome shotgun (WGS) entry which is preliminary data.</text>
</comment>
<evidence type="ECO:0008006" key="4">
    <source>
        <dbReference type="Google" id="ProtNLM"/>
    </source>
</evidence>
<feature type="transmembrane region" description="Helical" evidence="1">
    <location>
        <begin position="33"/>
        <end position="52"/>
    </location>
</feature>
<gene>
    <name evidence="2" type="ORF">GCM10007879_23120</name>
</gene>
<dbReference type="EMBL" id="BSNI01000002">
    <property type="protein sequence ID" value="GLQ18063.1"/>
    <property type="molecule type" value="Genomic_DNA"/>
</dbReference>
<evidence type="ECO:0000313" key="2">
    <source>
        <dbReference type="EMBL" id="GLQ18063.1"/>
    </source>
</evidence>
<reference evidence="2" key="1">
    <citation type="journal article" date="2014" name="Int. J. Syst. Evol. Microbiol.">
        <title>Complete genome of a new Firmicutes species belonging to the dominant human colonic microbiota ('Ruminococcus bicirculans') reveals two chromosomes and a selective capacity to utilize plant glucans.</title>
        <authorList>
            <consortium name="NISC Comparative Sequencing Program"/>
            <person name="Wegmann U."/>
            <person name="Louis P."/>
            <person name="Goesmann A."/>
            <person name="Henrissat B."/>
            <person name="Duncan S.H."/>
            <person name="Flint H.J."/>
        </authorList>
    </citation>
    <scope>NUCLEOTIDE SEQUENCE</scope>
    <source>
        <strain evidence="2">NBRC 107169</strain>
    </source>
</reference>
<protein>
    <recommendedName>
        <fullName evidence="4">TIGR02281 family clan AA aspartic protease</fullName>
    </recommendedName>
</protein>